<dbReference type="AlphaFoldDB" id="A0A438ME73"/>
<organism evidence="3 4">
    <name type="scientific">Nonomuraea polychroma</name>
    <dbReference type="NCBI Taxonomy" id="46176"/>
    <lineage>
        <taxon>Bacteria</taxon>
        <taxon>Bacillati</taxon>
        <taxon>Actinomycetota</taxon>
        <taxon>Actinomycetes</taxon>
        <taxon>Streptosporangiales</taxon>
        <taxon>Streptosporangiaceae</taxon>
        <taxon>Nonomuraea</taxon>
    </lineage>
</organism>
<dbReference type="SUPFAM" id="SSF109854">
    <property type="entry name" value="DinB/YfiT-like putative metalloenzymes"/>
    <property type="match status" value="1"/>
</dbReference>
<keyword evidence="4" id="KW-1185">Reference proteome</keyword>
<dbReference type="InterPro" id="IPR034660">
    <property type="entry name" value="DinB/YfiT-like"/>
</dbReference>
<dbReference type="EMBL" id="SAUN01000001">
    <property type="protein sequence ID" value="RVX43928.1"/>
    <property type="molecule type" value="Genomic_DNA"/>
</dbReference>
<evidence type="ECO:0000259" key="1">
    <source>
        <dbReference type="Pfam" id="PF11716"/>
    </source>
</evidence>
<accession>A0A438ME73</accession>
<dbReference type="Pfam" id="PF11716">
    <property type="entry name" value="MDMPI_N"/>
    <property type="match status" value="1"/>
</dbReference>
<dbReference type="InterPro" id="IPR017520">
    <property type="entry name" value="CHP03086"/>
</dbReference>
<evidence type="ECO:0000313" key="4">
    <source>
        <dbReference type="Proteomes" id="UP000284824"/>
    </source>
</evidence>
<dbReference type="SUPFAM" id="SSF54427">
    <property type="entry name" value="NTF2-like"/>
    <property type="match status" value="1"/>
</dbReference>
<reference evidence="3 4" key="1">
    <citation type="submission" date="2019-01" db="EMBL/GenBank/DDBJ databases">
        <title>Sequencing the genomes of 1000 actinobacteria strains.</title>
        <authorList>
            <person name="Klenk H.-P."/>
        </authorList>
    </citation>
    <scope>NUCLEOTIDE SEQUENCE [LARGE SCALE GENOMIC DNA]</scope>
    <source>
        <strain evidence="3 4">DSM 43925</strain>
    </source>
</reference>
<sequence>MDPRTVVEPYYHAWQYRAGDMSQVPFADDFIFTGPVASFTNSAGYRAMARQAGAAVRDFRIRHQFTDGDLVCSVIDWEMDPLPATLTATELLHVRDGKIVSGELIYDAEDLRRAMTTAQQPGITALLERSHAHVTQVLGQISAQDWAAASTCEKWTVRQTANHLAGALLLLARIAEDDQVEPAELDAQRQADTDHLGTDPVAAFAAIADRSVAAFTAPGTLERQYAFMGATVPGAVSASISLHESLIHGWDIATGAHLPYPADDDIVQAVWRYAETGVNDTQRRAGHFADAIPVLPASPLLVRLLAHVGRHAQL</sequence>
<dbReference type="Gene3D" id="3.10.450.50">
    <property type="match status" value="1"/>
</dbReference>
<evidence type="ECO:0000313" key="3">
    <source>
        <dbReference type="EMBL" id="RVX43928.1"/>
    </source>
</evidence>
<dbReference type="InterPro" id="IPR032710">
    <property type="entry name" value="NTF2-like_dom_sf"/>
</dbReference>
<feature type="domain" description="Mycothiol-dependent maleylpyruvate isomerase metal-binding" evidence="1">
    <location>
        <begin position="128"/>
        <end position="253"/>
    </location>
</feature>
<dbReference type="GO" id="GO:0046872">
    <property type="term" value="F:metal ion binding"/>
    <property type="evidence" value="ECO:0007669"/>
    <property type="project" value="InterPro"/>
</dbReference>
<dbReference type="InterPro" id="IPR024344">
    <property type="entry name" value="MDMPI_metal-binding"/>
</dbReference>
<dbReference type="InterPro" id="IPR017517">
    <property type="entry name" value="Maleyloyr_isom"/>
</dbReference>
<proteinExistence type="predicted"/>
<evidence type="ECO:0000259" key="2">
    <source>
        <dbReference type="Pfam" id="PF12680"/>
    </source>
</evidence>
<dbReference type="OrthoDB" id="5185819at2"/>
<feature type="domain" description="SnoaL-like" evidence="2">
    <location>
        <begin position="7"/>
        <end position="101"/>
    </location>
</feature>
<dbReference type="NCBIfam" id="TIGR03083">
    <property type="entry name" value="maleylpyruvate isomerase family mycothiol-dependent enzyme"/>
    <property type="match status" value="1"/>
</dbReference>
<gene>
    <name evidence="3" type="ORF">EDD27_6639</name>
</gene>
<dbReference type="Pfam" id="PF12680">
    <property type="entry name" value="SnoaL_2"/>
    <property type="match status" value="1"/>
</dbReference>
<dbReference type="Gene3D" id="1.20.120.450">
    <property type="entry name" value="dinb family like domain"/>
    <property type="match status" value="1"/>
</dbReference>
<name>A0A438ME73_9ACTN</name>
<dbReference type="Proteomes" id="UP000284824">
    <property type="component" value="Unassembled WGS sequence"/>
</dbReference>
<dbReference type="RefSeq" id="WP_127935786.1">
    <property type="nucleotide sequence ID" value="NZ_SAUN01000001.1"/>
</dbReference>
<comment type="caution">
    <text evidence="3">The sequence shown here is derived from an EMBL/GenBank/DDBJ whole genome shotgun (WGS) entry which is preliminary data.</text>
</comment>
<dbReference type="NCBIfam" id="TIGR03086">
    <property type="entry name" value="TIGR03086 family metal-binding protein"/>
    <property type="match status" value="1"/>
</dbReference>
<dbReference type="InterPro" id="IPR037401">
    <property type="entry name" value="SnoaL-like"/>
</dbReference>
<protein>
    <submittedName>
        <fullName evidence="3">Uncharacterized protein (TIGR03086 family)</fullName>
    </submittedName>
</protein>